<dbReference type="PANTHER" id="PTHR30349:SF64">
    <property type="entry name" value="PROPHAGE INTEGRASE INTD-RELATED"/>
    <property type="match status" value="1"/>
</dbReference>
<dbReference type="InterPro" id="IPR013762">
    <property type="entry name" value="Integrase-like_cat_sf"/>
</dbReference>
<dbReference type="GO" id="GO:0015074">
    <property type="term" value="P:DNA integration"/>
    <property type="evidence" value="ECO:0007669"/>
    <property type="project" value="InterPro"/>
</dbReference>
<dbReference type="InterPro" id="IPR002104">
    <property type="entry name" value="Integrase_catalytic"/>
</dbReference>
<dbReference type="PANTHER" id="PTHR30349">
    <property type="entry name" value="PHAGE INTEGRASE-RELATED"/>
    <property type="match status" value="1"/>
</dbReference>
<gene>
    <name evidence="3" type="primary">xerD_94</name>
    <name evidence="3" type="ORF">SDC9_155782</name>
</gene>
<dbReference type="GO" id="GO:0006310">
    <property type="term" value="P:DNA recombination"/>
    <property type="evidence" value="ECO:0007669"/>
    <property type="project" value="UniProtKB-KW"/>
</dbReference>
<evidence type="ECO:0000256" key="1">
    <source>
        <dbReference type="ARBA" id="ARBA00023172"/>
    </source>
</evidence>
<reference evidence="3" key="1">
    <citation type="submission" date="2019-08" db="EMBL/GenBank/DDBJ databases">
        <authorList>
            <person name="Kucharzyk K."/>
            <person name="Murdoch R.W."/>
            <person name="Higgins S."/>
            <person name="Loffler F."/>
        </authorList>
    </citation>
    <scope>NUCLEOTIDE SEQUENCE</scope>
</reference>
<dbReference type="SUPFAM" id="SSF56349">
    <property type="entry name" value="DNA breaking-rejoining enzymes"/>
    <property type="match status" value="1"/>
</dbReference>
<dbReference type="EMBL" id="VSSQ01054549">
    <property type="protein sequence ID" value="MPN08500.1"/>
    <property type="molecule type" value="Genomic_DNA"/>
</dbReference>
<evidence type="ECO:0000259" key="2">
    <source>
        <dbReference type="PROSITE" id="PS51898"/>
    </source>
</evidence>
<protein>
    <submittedName>
        <fullName evidence="3">Tyrosine recombinase XerD</fullName>
    </submittedName>
</protein>
<dbReference type="Pfam" id="PF00589">
    <property type="entry name" value="Phage_integrase"/>
    <property type="match status" value="1"/>
</dbReference>
<feature type="domain" description="Tyr recombinase" evidence="2">
    <location>
        <begin position="14"/>
        <end position="200"/>
    </location>
</feature>
<dbReference type="AlphaFoldDB" id="A0A645F3S6"/>
<dbReference type="Gene3D" id="1.10.443.10">
    <property type="entry name" value="Intergrase catalytic core"/>
    <property type="match status" value="1"/>
</dbReference>
<keyword evidence="1" id="KW-0233">DNA recombination</keyword>
<dbReference type="PROSITE" id="PS51898">
    <property type="entry name" value="TYR_RECOMBINASE"/>
    <property type="match status" value="1"/>
</dbReference>
<proteinExistence type="predicted"/>
<organism evidence="3">
    <name type="scientific">bioreactor metagenome</name>
    <dbReference type="NCBI Taxonomy" id="1076179"/>
    <lineage>
        <taxon>unclassified sequences</taxon>
        <taxon>metagenomes</taxon>
        <taxon>ecological metagenomes</taxon>
    </lineage>
</organism>
<dbReference type="InterPro" id="IPR050090">
    <property type="entry name" value="Tyrosine_recombinase_XerCD"/>
</dbReference>
<accession>A0A645F3S6</accession>
<name>A0A645F3S6_9ZZZZ</name>
<dbReference type="InterPro" id="IPR011010">
    <property type="entry name" value="DNA_brk_join_enz"/>
</dbReference>
<dbReference type="GO" id="GO:0003677">
    <property type="term" value="F:DNA binding"/>
    <property type="evidence" value="ECO:0007669"/>
    <property type="project" value="InterPro"/>
</dbReference>
<sequence>MNPFYGLRIKKPTVSKRALSPEMLGRLLNPVLRMHLSDSRARTLDVLLFSLYCRGMVFYDIYNLTWNMIARDWQVQYRRSKTGQCICLSIPREGQEIMLRYRQSGNPYVFPFLRETAQGRFLSERSALRRINRHLDVIGRLLNIPCKLTTYVMRHTWATLMLEAGKPVEIISQCMGHTSIKTTQIYLSSISTAKVDSEVNDMLNRFVRPEKYRKSIGI</sequence>
<comment type="caution">
    <text evidence="3">The sequence shown here is derived from an EMBL/GenBank/DDBJ whole genome shotgun (WGS) entry which is preliminary data.</text>
</comment>
<evidence type="ECO:0000313" key="3">
    <source>
        <dbReference type="EMBL" id="MPN08500.1"/>
    </source>
</evidence>